<keyword evidence="3" id="KW-1185">Reference proteome</keyword>
<proteinExistence type="predicted"/>
<dbReference type="EMBL" id="CDMY01000581">
    <property type="protein sequence ID" value="CEM24457.1"/>
    <property type="molecule type" value="Genomic_DNA"/>
</dbReference>
<dbReference type="InParanoid" id="A0A0G4G712"/>
<reference evidence="2 3" key="1">
    <citation type="submission" date="2014-11" db="EMBL/GenBank/DDBJ databases">
        <authorList>
            <person name="Zhu J."/>
            <person name="Qi W."/>
            <person name="Song R."/>
        </authorList>
    </citation>
    <scope>NUCLEOTIDE SEQUENCE [LARGE SCALE GENOMIC DNA]</scope>
</reference>
<feature type="region of interest" description="Disordered" evidence="1">
    <location>
        <begin position="12"/>
        <end position="34"/>
    </location>
</feature>
<protein>
    <submittedName>
        <fullName evidence="2">Uncharacterized protein</fullName>
    </submittedName>
</protein>
<gene>
    <name evidence="2" type="ORF">Vbra_3204</name>
</gene>
<evidence type="ECO:0000256" key="1">
    <source>
        <dbReference type="SAM" id="MobiDB-lite"/>
    </source>
</evidence>
<name>A0A0G4G712_VITBC</name>
<dbReference type="AlphaFoldDB" id="A0A0G4G712"/>
<accession>A0A0G4G712</accession>
<dbReference type="VEuPathDB" id="CryptoDB:Vbra_3204"/>
<feature type="region of interest" description="Disordered" evidence="1">
    <location>
        <begin position="226"/>
        <end position="256"/>
    </location>
</feature>
<evidence type="ECO:0000313" key="3">
    <source>
        <dbReference type="Proteomes" id="UP000041254"/>
    </source>
</evidence>
<dbReference type="Proteomes" id="UP000041254">
    <property type="component" value="Unassembled WGS sequence"/>
</dbReference>
<evidence type="ECO:0000313" key="2">
    <source>
        <dbReference type="EMBL" id="CEM24457.1"/>
    </source>
</evidence>
<organism evidence="2 3">
    <name type="scientific">Vitrella brassicaformis (strain CCMP3155)</name>
    <dbReference type="NCBI Taxonomy" id="1169540"/>
    <lineage>
        <taxon>Eukaryota</taxon>
        <taxon>Sar</taxon>
        <taxon>Alveolata</taxon>
        <taxon>Colpodellida</taxon>
        <taxon>Vitrellaceae</taxon>
        <taxon>Vitrella</taxon>
    </lineage>
</organism>
<sequence length="256" mass="27719">MAGCLFCPRFQPQQRERSRSSSRRGRNSIVSVRSDITPLCPEELHSTHSNTHHPTEPSLVVHQGSFGYWQAPWRQSSGIKGHKERHSVASIEMVENEMPRRSSVVSGDDSRKGKELLGIPALRSSRSGSLAGTAMSMLLADHDSDAPREMEPLPSYELPDIEADNLSLWHGILPSVDQLISQSASRRGSMAAGAGRVLDEEHLGGLKILAEKLQAEGVQFGVPIKGDGGPGGLREPQMTASVTSPKGPKLMKSFGL</sequence>